<dbReference type="EMBL" id="CALNXJ010000045">
    <property type="protein sequence ID" value="CAH3149005.1"/>
    <property type="molecule type" value="Genomic_DNA"/>
</dbReference>
<feature type="transmembrane region" description="Helical" evidence="10">
    <location>
        <begin position="20"/>
        <end position="40"/>
    </location>
</feature>
<gene>
    <name evidence="12" type="ORF">PMEA_00024235</name>
</gene>
<keyword evidence="9" id="KW-0807">Transducer</keyword>
<dbReference type="Proteomes" id="UP001159428">
    <property type="component" value="Unassembled WGS sequence"/>
</dbReference>
<proteinExistence type="predicted"/>
<evidence type="ECO:0000256" key="9">
    <source>
        <dbReference type="ARBA" id="ARBA00023224"/>
    </source>
</evidence>
<feature type="domain" description="G-protein coupled receptors family 1 profile" evidence="11">
    <location>
        <begin position="31"/>
        <end position="284"/>
    </location>
</feature>
<evidence type="ECO:0000256" key="6">
    <source>
        <dbReference type="ARBA" id="ARBA00023136"/>
    </source>
</evidence>
<comment type="caution">
    <text evidence="12">The sequence shown here is derived from an EMBL/GenBank/DDBJ whole genome shotgun (WGS) entry which is preliminary data.</text>
</comment>
<evidence type="ECO:0000256" key="1">
    <source>
        <dbReference type="ARBA" id="ARBA00004651"/>
    </source>
</evidence>
<dbReference type="PROSITE" id="PS50262">
    <property type="entry name" value="G_PROTEIN_RECEP_F1_2"/>
    <property type="match status" value="1"/>
</dbReference>
<name>A0AAU9XIV0_9CNID</name>
<evidence type="ECO:0000256" key="7">
    <source>
        <dbReference type="ARBA" id="ARBA00023170"/>
    </source>
</evidence>
<dbReference type="AlphaFoldDB" id="A0AAU9XIV0"/>
<feature type="transmembrane region" description="Helical" evidence="10">
    <location>
        <begin position="136"/>
        <end position="158"/>
    </location>
</feature>
<dbReference type="Gene3D" id="1.20.1070.10">
    <property type="entry name" value="Rhodopsin 7-helix transmembrane proteins"/>
    <property type="match status" value="1"/>
</dbReference>
<organism evidence="12 13">
    <name type="scientific">Pocillopora meandrina</name>
    <dbReference type="NCBI Taxonomy" id="46732"/>
    <lineage>
        <taxon>Eukaryota</taxon>
        <taxon>Metazoa</taxon>
        <taxon>Cnidaria</taxon>
        <taxon>Anthozoa</taxon>
        <taxon>Hexacorallia</taxon>
        <taxon>Scleractinia</taxon>
        <taxon>Astrocoeniina</taxon>
        <taxon>Pocilloporidae</taxon>
        <taxon>Pocillopora</taxon>
    </lineage>
</organism>
<dbReference type="SUPFAM" id="SSF81321">
    <property type="entry name" value="Family A G protein-coupled receptor-like"/>
    <property type="match status" value="1"/>
</dbReference>
<keyword evidence="5" id="KW-0297">G-protein coupled receptor</keyword>
<keyword evidence="2" id="KW-1003">Cell membrane</keyword>
<evidence type="ECO:0000256" key="4">
    <source>
        <dbReference type="ARBA" id="ARBA00022989"/>
    </source>
</evidence>
<dbReference type="GO" id="GO:0005886">
    <property type="term" value="C:plasma membrane"/>
    <property type="evidence" value="ECO:0007669"/>
    <property type="project" value="UniProtKB-SubCell"/>
</dbReference>
<feature type="transmembrane region" description="Helical" evidence="10">
    <location>
        <begin position="228"/>
        <end position="248"/>
    </location>
</feature>
<feature type="transmembrane region" description="Helical" evidence="10">
    <location>
        <begin position="170"/>
        <end position="197"/>
    </location>
</feature>
<dbReference type="PANTHER" id="PTHR24246:SF27">
    <property type="entry name" value="ADENOSINE RECEPTOR, ISOFORM A"/>
    <property type="match status" value="1"/>
</dbReference>
<keyword evidence="3 10" id="KW-0812">Transmembrane</keyword>
<dbReference type="InterPro" id="IPR000276">
    <property type="entry name" value="GPCR_Rhodpsn"/>
</dbReference>
<evidence type="ECO:0000256" key="8">
    <source>
        <dbReference type="ARBA" id="ARBA00023180"/>
    </source>
</evidence>
<feature type="transmembrane region" description="Helical" evidence="10">
    <location>
        <begin position="52"/>
        <end position="77"/>
    </location>
</feature>
<keyword evidence="8" id="KW-0325">Glycoprotein</keyword>
<dbReference type="GO" id="GO:0004930">
    <property type="term" value="F:G protein-coupled receptor activity"/>
    <property type="evidence" value="ECO:0007669"/>
    <property type="project" value="UniProtKB-KW"/>
</dbReference>
<evidence type="ECO:0000256" key="5">
    <source>
        <dbReference type="ARBA" id="ARBA00023040"/>
    </source>
</evidence>
<dbReference type="PANTHER" id="PTHR24246">
    <property type="entry name" value="OLFACTORY RECEPTOR AND ADENOSINE RECEPTOR"/>
    <property type="match status" value="1"/>
</dbReference>
<evidence type="ECO:0000313" key="13">
    <source>
        <dbReference type="Proteomes" id="UP001159428"/>
    </source>
</evidence>
<dbReference type="InterPro" id="IPR017452">
    <property type="entry name" value="GPCR_Rhodpsn_7TM"/>
</dbReference>
<dbReference type="PRINTS" id="PR00237">
    <property type="entry name" value="GPCRRHODOPSN"/>
</dbReference>
<feature type="transmembrane region" description="Helical" evidence="10">
    <location>
        <begin position="268"/>
        <end position="287"/>
    </location>
</feature>
<keyword evidence="4 10" id="KW-1133">Transmembrane helix</keyword>
<accession>A0AAU9XIV0</accession>
<feature type="non-terminal residue" evidence="12">
    <location>
        <position position="348"/>
    </location>
</feature>
<keyword evidence="13" id="KW-1185">Reference proteome</keyword>
<dbReference type="CDD" id="cd00637">
    <property type="entry name" value="7tm_classA_rhodopsin-like"/>
    <property type="match status" value="1"/>
</dbReference>
<evidence type="ECO:0000256" key="10">
    <source>
        <dbReference type="SAM" id="Phobius"/>
    </source>
</evidence>
<feature type="transmembrane region" description="Helical" evidence="10">
    <location>
        <begin position="97"/>
        <end position="115"/>
    </location>
</feature>
<evidence type="ECO:0000313" key="12">
    <source>
        <dbReference type="EMBL" id="CAH3149005.1"/>
    </source>
</evidence>
<protein>
    <recommendedName>
        <fullName evidence="11">G-protein coupled receptors family 1 profile domain-containing protein</fullName>
    </recommendedName>
</protein>
<evidence type="ECO:0000259" key="11">
    <source>
        <dbReference type="PROSITE" id="PS50262"/>
    </source>
</evidence>
<keyword evidence="7" id="KW-0675">Receptor</keyword>
<sequence>MSDSSTNSAQKELAYNEVAKLVPLSMAIVATNLLVVVLFWKRRYLQTLSNFPLLSLAVCDFVTGFVNIPLLIIFMLIPTMEIDNPRGLISNLSYSMLVTHAFTSTATVYHILLVITDKYFAIKWPLKHRLLTKKKMSASLAVVWLLSFVIALVPVSWINVSQKPIGRKLMMGYGICCLVFVFLFSYLFMVYALVVMFRIISEKTKQKDSTLLRRNSRNMEVTKNKRRVSIIFAVMATVFAVCWLPWFMLTFLVNLRVQIENLEYFMEWFIPFRYVTSIINPLLYTFFKLDFRQAFKETVWNKIVCKPSFNARATIMKWRRRSFRLRENNGTKKNKKAIYVVGRGNDTN</sequence>
<comment type="subcellular location">
    <subcellularLocation>
        <location evidence="1">Cell membrane</location>
        <topology evidence="1">Multi-pass membrane protein</topology>
    </subcellularLocation>
</comment>
<keyword evidence="6 10" id="KW-0472">Membrane</keyword>
<reference evidence="12 13" key="1">
    <citation type="submission" date="2022-05" db="EMBL/GenBank/DDBJ databases">
        <authorList>
            <consortium name="Genoscope - CEA"/>
            <person name="William W."/>
        </authorList>
    </citation>
    <scope>NUCLEOTIDE SEQUENCE [LARGE SCALE GENOMIC DNA]</scope>
</reference>
<evidence type="ECO:0000256" key="3">
    <source>
        <dbReference type="ARBA" id="ARBA00022692"/>
    </source>
</evidence>
<evidence type="ECO:0000256" key="2">
    <source>
        <dbReference type="ARBA" id="ARBA00022475"/>
    </source>
</evidence>
<dbReference type="Pfam" id="PF00001">
    <property type="entry name" value="7tm_1"/>
    <property type="match status" value="1"/>
</dbReference>